<organism evidence="6 7">
    <name type="scientific">Massilia polaris</name>
    <dbReference type="NCBI Taxonomy" id="2728846"/>
    <lineage>
        <taxon>Bacteria</taxon>
        <taxon>Pseudomonadati</taxon>
        <taxon>Pseudomonadota</taxon>
        <taxon>Betaproteobacteria</taxon>
        <taxon>Burkholderiales</taxon>
        <taxon>Oxalobacteraceae</taxon>
        <taxon>Telluria group</taxon>
        <taxon>Massilia</taxon>
    </lineage>
</organism>
<dbReference type="RefSeq" id="WP_169464893.1">
    <property type="nucleotide sequence ID" value="NZ_JABBGG010000004.1"/>
</dbReference>
<dbReference type="GO" id="GO:0009244">
    <property type="term" value="P:lipopolysaccharide core region biosynthetic process"/>
    <property type="evidence" value="ECO:0007669"/>
    <property type="project" value="TreeGrafter"/>
</dbReference>
<dbReference type="EC" id="2.4.99.24" evidence="4"/>
<evidence type="ECO:0000256" key="4">
    <source>
        <dbReference type="ARBA" id="ARBA00044042"/>
    </source>
</evidence>
<accession>A0A848HH57</accession>
<sequence length="342" mass="37352">MSQDRTLIISPNWIGDAVMAQPLLQLLSKKNPSRAIDVLAPPSVAPVWRAMKEVDNVLVTPFRHGALQLRERWNYAQVLRARGYADAYVLPNTLKYALIPWLAGIPHRVGYKGEMRYGLLNQLHHDDQPPRAMVPFYAALADAPRDPLRASLPRPALAVSDEQKRLTRGAHGIALDKPLVVFAPGAEFGSAKRWPAAHFAALARAIVLENQGTQVALLGSPKDREVCDEIVALALAASVRVLNLAGATRLDEAIALIASADAVVSNDSGLLHVASALNRPVLAIYGPTDPDHAPPFSDMAKSMSLRLECAPCRQRECPLGHHACMRELTPDMVWIELRKMVG</sequence>
<dbReference type="CDD" id="cd03789">
    <property type="entry name" value="GT9_LPS_heptosyltransferase"/>
    <property type="match status" value="1"/>
</dbReference>
<dbReference type="EMBL" id="JABBGG010000004">
    <property type="protein sequence ID" value="NML61196.1"/>
    <property type="molecule type" value="Genomic_DNA"/>
</dbReference>
<comment type="catalytic activity">
    <reaction evidence="5">
        <text>an L-alpha-D-Hep-(1-&gt;5)-[alpha-Kdo-(2-&gt;4)]-alpha-Kdo-(2-&gt;6)-lipid A + ADP-L-glycero-beta-D-manno-heptose = an L-alpha-D-Hep-(1-&gt;3)-L-alpha-D-Hep-(1-&gt;5)-[alpha-Kdo-(2-&gt;4)]-alpha-Kdo-(2-&gt;6)-lipid A + ADP + H(+)</text>
        <dbReference type="Rhea" id="RHEA:74071"/>
        <dbReference type="ChEBI" id="CHEBI:15378"/>
        <dbReference type="ChEBI" id="CHEBI:61506"/>
        <dbReference type="ChEBI" id="CHEBI:193068"/>
        <dbReference type="ChEBI" id="CHEBI:193069"/>
        <dbReference type="ChEBI" id="CHEBI:456216"/>
        <dbReference type="EC" id="2.4.99.24"/>
    </reaction>
</comment>
<dbReference type="GO" id="GO:0005829">
    <property type="term" value="C:cytosol"/>
    <property type="evidence" value="ECO:0007669"/>
    <property type="project" value="TreeGrafter"/>
</dbReference>
<dbReference type="GO" id="GO:0008713">
    <property type="term" value="F:ADP-heptose-lipopolysaccharide heptosyltransferase activity"/>
    <property type="evidence" value="ECO:0007669"/>
    <property type="project" value="UniProtKB-EC"/>
</dbReference>
<evidence type="ECO:0000256" key="2">
    <source>
        <dbReference type="ARBA" id="ARBA00022679"/>
    </source>
</evidence>
<reference evidence="6 7" key="1">
    <citation type="submission" date="2020-04" db="EMBL/GenBank/DDBJ databases">
        <title>Massilia sp. RP-1-19 isolated from soil.</title>
        <authorList>
            <person name="Dahal R.H."/>
        </authorList>
    </citation>
    <scope>NUCLEOTIDE SEQUENCE [LARGE SCALE GENOMIC DNA]</scope>
    <source>
        <strain evidence="6 7">RP-1-19</strain>
    </source>
</reference>
<dbReference type="PANTHER" id="PTHR30160:SF7">
    <property type="entry name" value="ADP-HEPTOSE--LPS HEPTOSYLTRANSFERASE 2"/>
    <property type="match status" value="1"/>
</dbReference>
<evidence type="ECO:0000256" key="1">
    <source>
        <dbReference type="ARBA" id="ARBA00022676"/>
    </source>
</evidence>
<dbReference type="FunFam" id="3.40.50.2000:FF:000023">
    <property type="entry name" value="ADP-heptose--LPS heptosyltransferase II"/>
    <property type="match status" value="1"/>
</dbReference>
<evidence type="ECO:0000256" key="3">
    <source>
        <dbReference type="ARBA" id="ARBA00043995"/>
    </source>
</evidence>
<dbReference type="Pfam" id="PF01075">
    <property type="entry name" value="Glyco_transf_9"/>
    <property type="match status" value="1"/>
</dbReference>
<dbReference type="InterPro" id="IPR051199">
    <property type="entry name" value="LPS_LOS_Heptosyltrfase"/>
</dbReference>
<comment type="similarity">
    <text evidence="3">Belongs to the glycosyltransferase 9 family.</text>
</comment>
<evidence type="ECO:0000256" key="5">
    <source>
        <dbReference type="ARBA" id="ARBA00047503"/>
    </source>
</evidence>
<name>A0A848HH57_9BURK</name>
<keyword evidence="7" id="KW-1185">Reference proteome</keyword>
<dbReference type="PANTHER" id="PTHR30160">
    <property type="entry name" value="TETRAACYLDISACCHARIDE 4'-KINASE-RELATED"/>
    <property type="match status" value="1"/>
</dbReference>
<keyword evidence="1" id="KW-0328">Glycosyltransferase</keyword>
<keyword evidence="2 6" id="KW-0808">Transferase</keyword>
<dbReference type="SUPFAM" id="SSF53756">
    <property type="entry name" value="UDP-Glycosyltransferase/glycogen phosphorylase"/>
    <property type="match status" value="1"/>
</dbReference>
<comment type="caution">
    <text evidence="6">The sequence shown here is derived from an EMBL/GenBank/DDBJ whole genome shotgun (WGS) entry which is preliminary data.</text>
</comment>
<proteinExistence type="inferred from homology"/>
<dbReference type="NCBIfam" id="TIGR02195">
    <property type="entry name" value="heptsyl_trn_II"/>
    <property type="match status" value="1"/>
</dbReference>
<dbReference type="InterPro" id="IPR002201">
    <property type="entry name" value="Glyco_trans_9"/>
</dbReference>
<protein>
    <recommendedName>
        <fullName evidence="4">lipopolysaccharide heptosyltransferase II</fullName>
        <ecNumber evidence="4">2.4.99.24</ecNumber>
    </recommendedName>
</protein>
<dbReference type="Gene3D" id="3.40.50.2000">
    <property type="entry name" value="Glycogen Phosphorylase B"/>
    <property type="match status" value="2"/>
</dbReference>
<gene>
    <name evidence="6" type="primary">waaF</name>
    <name evidence="6" type="ORF">HHL21_08900</name>
</gene>
<evidence type="ECO:0000313" key="7">
    <source>
        <dbReference type="Proteomes" id="UP000583752"/>
    </source>
</evidence>
<dbReference type="AlphaFoldDB" id="A0A848HH57"/>
<evidence type="ECO:0000313" key="6">
    <source>
        <dbReference type="EMBL" id="NML61196.1"/>
    </source>
</evidence>
<dbReference type="InterPro" id="IPR011910">
    <property type="entry name" value="RfaF"/>
</dbReference>
<dbReference type="Proteomes" id="UP000583752">
    <property type="component" value="Unassembled WGS sequence"/>
</dbReference>